<evidence type="ECO:0000256" key="2">
    <source>
        <dbReference type="SAM" id="Phobius"/>
    </source>
</evidence>
<sequence length="185" mass="21111">MLTTDLSFIVSCVLFAVSLLVLMLLLIHMYFTCKVEKQNKTLLEQRKAIILVNEQNEKLLKDIDEKFKVVNSLESKIINLENKTSDLSNNVNTNKANLENKISDLTQQVSISSQKTINIQNLCTVFDKEVQLVLEYINGVQQGIKDNKSKLQKLSQTVEDMYKLKPAADIHGTNIQQITIRRQSI</sequence>
<feature type="transmembrane region" description="Helical" evidence="2">
    <location>
        <begin position="6"/>
        <end position="31"/>
    </location>
</feature>
<reference evidence="3 4" key="1">
    <citation type="submission" date="2018-10" db="EMBL/GenBank/DDBJ databases">
        <title>Propagation and draft genome sequences of three atypical Erhlichia ruminantium isolates.</title>
        <authorList>
            <person name="Liebenberg J."/>
            <person name="Steyn H."/>
            <person name="Josemans A."/>
            <person name="Zweygarth E."/>
        </authorList>
    </citation>
    <scope>NUCLEOTIDE SEQUENCE [LARGE SCALE GENOMIC DNA]</scope>
    <source>
        <strain evidence="3 4">Omatjenne</strain>
    </source>
</reference>
<evidence type="ECO:0000313" key="3">
    <source>
        <dbReference type="EMBL" id="QGR03452.1"/>
    </source>
</evidence>
<evidence type="ECO:0000256" key="1">
    <source>
        <dbReference type="SAM" id="Coils"/>
    </source>
</evidence>
<name>A0AAE6Q918_EHRRU</name>
<gene>
    <name evidence="3" type="ORF">EDL80_02615</name>
</gene>
<protein>
    <submittedName>
        <fullName evidence="3">Uncharacterized protein</fullName>
    </submittedName>
</protein>
<keyword evidence="1" id="KW-0175">Coiled coil</keyword>
<dbReference type="EMBL" id="CP033455">
    <property type="protein sequence ID" value="QGR03452.1"/>
    <property type="molecule type" value="Genomic_DNA"/>
</dbReference>
<organism evidence="3 4">
    <name type="scientific">Ehrlichia ruminantium</name>
    <name type="common">heartwater rickettsia</name>
    <name type="synonym">Cowdria ruminantium</name>
    <dbReference type="NCBI Taxonomy" id="779"/>
    <lineage>
        <taxon>Bacteria</taxon>
        <taxon>Pseudomonadati</taxon>
        <taxon>Pseudomonadota</taxon>
        <taxon>Alphaproteobacteria</taxon>
        <taxon>Rickettsiales</taxon>
        <taxon>Anaplasmataceae</taxon>
        <taxon>Ehrlichia</taxon>
    </lineage>
</organism>
<keyword evidence="2" id="KW-0472">Membrane</keyword>
<dbReference type="AlphaFoldDB" id="A0AAE6Q918"/>
<evidence type="ECO:0000313" key="4">
    <source>
        <dbReference type="Proteomes" id="UP000422822"/>
    </source>
</evidence>
<feature type="coiled-coil region" evidence="1">
    <location>
        <begin position="63"/>
        <end position="115"/>
    </location>
</feature>
<keyword evidence="4" id="KW-1185">Reference proteome</keyword>
<keyword evidence="2" id="KW-0812">Transmembrane</keyword>
<keyword evidence="2" id="KW-1133">Transmembrane helix</keyword>
<accession>A0AAE6Q918</accession>
<dbReference type="RefSeq" id="WP_158406633.1">
    <property type="nucleotide sequence ID" value="NZ_CP033456.1"/>
</dbReference>
<dbReference type="Proteomes" id="UP000422822">
    <property type="component" value="Chromosome"/>
</dbReference>
<proteinExistence type="predicted"/>